<organism evidence="9 10">
    <name type="scientific">Methanofollis formosanus</name>
    <dbReference type="NCBI Taxonomy" id="299308"/>
    <lineage>
        <taxon>Archaea</taxon>
        <taxon>Methanobacteriati</taxon>
        <taxon>Methanobacteriota</taxon>
        <taxon>Stenosarchaea group</taxon>
        <taxon>Methanomicrobia</taxon>
        <taxon>Methanomicrobiales</taxon>
        <taxon>Methanomicrobiaceae</taxon>
        <taxon>Methanofollis</taxon>
    </lineage>
</organism>
<evidence type="ECO:0000256" key="6">
    <source>
        <dbReference type="ARBA" id="ARBA00022898"/>
    </source>
</evidence>
<dbReference type="OrthoDB" id="372018at2157"/>
<keyword evidence="4 7" id="KW-0032">Aminotransferase</keyword>
<dbReference type="Pfam" id="PF00155">
    <property type="entry name" value="Aminotran_1_2"/>
    <property type="match status" value="1"/>
</dbReference>
<gene>
    <name evidence="9" type="ORF">E2N92_07800</name>
</gene>
<reference evidence="9" key="2">
    <citation type="submission" date="2019-03" db="EMBL/GenBank/DDBJ databases">
        <authorList>
            <person name="Chen S.-C."/>
            <person name="Wu S.-Y."/>
            <person name="Lai M.-C."/>
        </authorList>
    </citation>
    <scope>NUCLEOTIDE SEQUENCE</scope>
    <source>
        <strain evidence="9">ML15</strain>
    </source>
</reference>
<protein>
    <recommendedName>
        <fullName evidence="7">Aminotransferase</fullName>
        <ecNumber evidence="7">2.6.1.-</ecNumber>
    </recommendedName>
</protein>
<dbReference type="Proteomes" id="UP000826709">
    <property type="component" value="Chromosome"/>
</dbReference>
<dbReference type="Gene3D" id="3.90.1150.10">
    <property type="entry name" value="Aspartate Aminotransferase, domain 1"/>
    <property type="match status" value="1"/>
</dbReference>
<sequence length="380" mass="41841">MRALSEKVGAVAPSATIEISDAAKRMKREGIDVISLSIGEPDFDTPEHIVQACCDAMKRGETHYAPSNGIPELLHAVAEKCWTENRIPCGPEQVIATCGAKSAIYEVMQACLNPGDEVILPDPAWVSYEPCVQMAGARVVHHLMDEPDFQIDDSILERVGQKTRMIVVNSPSNPAGTVLSNASLKLVADLCEDYDLLALSDEIYEKLVYGREHHSLASIGDMAERTITINGFSKAYAMTGWRLGYAVAPLPVLRQMVKVQQHSVSHPTTFVMWGGVAALTGDQSCVEAMRQEFERRRMYMLDEFGSMGYTVAPPDGAFYAFVKVEGDDMAIAREWLNEAHVAATPGTAFNAPGWMRVSYAASLETLKEAMHRIRLWKNTN</sequence>
<accession>A0A8G1EGW2</accession>
<dbReference type="InterPro" id="IPR004839">
    <property type="entry name" value="Aminotransferase_I/II_large"/>
</dbReference>
<evidence type="ECO:0000313" key="9">
    <source>
        <dbReference type="EMBL" id="QYZ79337.1"/>
    </source>
</evidence>
<dbReference type="FunFam" id="3.40.640.10:FF:000033">
    <property type="entry name" value="Aspartate aminotransferase"/>
    <property type="match status" value="1"/>
</dbReference>
<keyword evidence="10" id="KW-1185">Reference proteome</keyword>
<comment type="similarity">
    <text evidence="2 7">Belongs to the class-I pyridoxal-phosphate-dependent aminotransferase family.</text>
</comment>
<keyword evidence="6" id="KW-0663">Pyridoxal phosphate</keyword>
<evidence type="ECO:0000256" key="1">
    <source>
        <dbReference type="ARBA" id="ARBA00001933"/>
    </source>
</evidence>
<dbReference type="GO" id="GO:0008483">
    <property type="term" value="F:transaminase activity"/>
    <property type="evidence" value="ECO:0007669"/>
    <property type="project" value="UniProtKB-KW"/>
</dbReference>
<dbReference type="InterPro" id="IPR004838">
    <property type="entry name" value="NHTrfase_class1_PyrdxlP-BS"/>
</dbReference>
<dbReference type="RefSeq" id="WP_220680642.1">
    <property type="nucleotide sequence ID" value="NZ_CP037968.1"/>
</dbReference>
<dbReference type="GO" id="GO:0030170">
    <property type="term" value="F:pyridoxal phosphate binding"/>
    <property type="evidence" value="ECO:0007669"/>
    <property type="project" value="InterPro"/>
</dbReference>
<dbReference type="CDD" id="cd00609">
    <property type="entry name" value="AAT_like"/>
    <property type="match status" value="1"/>
</dbReference>
<dbReference type="InterPro" id="IPR015422">
    <property type="entry name" value="PyrdxlP-dep_Trfase_small"/>
</dbReference>
<evidence type="ECO:0000256" key="5">
    <source>
        <dbReference type="ARBA" id="ARBA00022679"/>
    </source>
</evidence>
<dbReference type="InterPro" id="IPR015421">
    <property type="entry name" value="PyrdxlP-dep_Trfase_major"/>
</dbReference>
<dbReference type="InterPro" id="IPR050596">
    <property type="entry name" value="AspAT/PAT-like"/>
</dbReference>
<proteinExistence type="inferred from homology"/>
<dbReference type="EMBL" id="CP037968">
    <property type="protein sequence ID" value="QYZ79337.1"/>
    <property type="molecule type" value="Genomic_DNA"/>
</dbReference>
<dbReference type="InterPro" id="IPR015424">
    <property type="entry name" value="PyrdxlP-dep_Trfase"/>
</dbReference>
<evidence type="ECO:0000313" key="10">
    <source>
        <dbReference type="Proteomes" id="UP000826709"/>
    </source>
</evidence>
<dbReference type="EC" id="2.6.1.-" evidence="7"/>
<evidence type="ECO:0000256" key="4">
    <source>
        <dbReference type="ARBA" id="ARBA00022576"/>
    </source>
</evidence>
<keyword evidence="5 7" id="KW-0808">Transferase</keyword>
<name>A0A8G1EGW2_9EURY</name>
<dbReference type="Gene3D" id="3.40.640.10">
    <property type="entry name" value="Type I PLP-dependent aspartate aminotransferase-like (Major domain)"/>
    <property type="match status" value="1"/>
</dbReference>
<dbReference type="PANTHER" id="PTHR46383">
    <property type="entry name" value="ASPARTATE AMINOTRANSFERASE"/>
    <property type="match status" value="1"/>
</dbReference>
<dbReference type="KEGG" id="mfk:E2N92_07800"/>
<dbReference type="PANTHER" id="PTHR46383:SF1">
    <property type="entry name" value="ASPARTATE AMINOTRANSFERASE"/>
    <property type="match status" value="1"/>
</dbReference>
<evidence type="ECO:0000256" key="2">
    <source>
        <dbReference type="ARBA" id="ARBA00007441"/>
    </source>
</evidence>
<reference evidence="9" key="1">
    <citation type="journal article" date="2005" name="Int. J. Syst. Evol. Microbiol.">
        <title>Methanofollis formosanus sp. nov., isolated from a fish pond.</title>
        <authorList>
            <person name="Wu S.Y."/>
            <person name="Chen S.C."/>
            <person name="Lai M.C."/>
        </authorList>
    </citation>
    <scope>NUCLEOTIDE SEQUENCE</scope>
    <source>
        <strain evidence="9">ML15</strain>
    </source>
</reference>
<evidence type="ECO:0000256" key="3">
    <source>
        <dbReference type="ARBA" id="ARBA00011738"/>
    </source>
</evidence>
<feature type="domain" description="Aminotransferase class I/classII large" evidence="8">
    <location>
        <begin position="32"/>
        <end position="373"/>
    </location>
</feature>
<comment type="subunit">
    <text evidence="3">Homodimer.</text>
</comment>
<dbReference type="GO" id="GO:0006520">
    <property type="term" value="P:amino acid metabolic process"/>
    <property type="evidence" value="ECO:0007669"/>
    <property type="project" value="InterPro"/>
</dbReference>
<evidence type="ECO:0000256" key="7">
    <source>
        <dbReference type="RuleBase" id="RU000481"/>
    </source>
</evidence>
<dbReference type="AlphaFoldDB" id="A0A8G1EGW2"/>
<evidence type="ECO:0000259" key="8">
    <source>
        <dbReference type="Pfam" id="PF00155"/>
    </source>
</evidence>
<dbReference type="PROSITE" id="PS00105">
    <property type="entry name" value="AA_TRANSFER_CLASS_1"/>
    <property type="match status" value="1"/>
</dbReference>
<dbReference type="SUPFAM" id="SSF53383">
    <property type="entry name" value="PLP-dependent transferases"/>
    <property type="match status" value="1"/>
</dbReference>
<comment type="cofactor">
    <cofactor evidence="1 7">
        <name>pyridoxal 5'-phosphate</name>
        <dbReference type="ChEBI" id="CHEBI:597326"/>
    </cofactor>
</comment>